<feature type="region of interest" description="Disordered" evidence="1">
    <location>
        <begin position="138"/>
        <end position="159"/>
    </location>
</feature>
<feature type="region of interest" description="Disordered" evidence="1">
    <location>
        <begin position="540"/>
        <end position="564"/>
    </location>
</feature>
<feature type="region of interest" description="Disordered" evidence="1">
    <location>
        <begin position="1"/>
        <end position="55"/>
    </location>
</feature>
<dbReference type="RefSeq" id="XP_002765159.1">
    <property type="nucleotide sequence ID" value="XM_002765113.1"/>
</dbReference>
<sequence length="778" mass="84943">MPPRASSKSKASAPRYGSGKITRVQEGAIDPTIPVDSTKPLDPTIPVDSTKPLDPTIPVEHAIHSDSSGLIKTVPPSSSSSSQVQDLIGAYEGRISGEEGLCVVAESLPHNGGCAANNSEGIPLVRASTKESSVIRSGLTVDDGNGANPTTLRVPRATDGFGLGGGSIGTNNEGSAEDAPSDMIMDRQDALAARLSLIETALERLAIGMEDMRQRRSSDNCEGELSESKSQRECLASMDSDSDSGRAYKPWQLGRNMCRLMRRSNSGKIKQLDAGIILRHLQHPLPETWDNDNNCVGDNPKLLRQAGKIPHPALRNLRAPSYLTAAKMKKNRPVAMKEIEALKSPSTPDCSRFLRLWVRLTEGQRHNARSLYSGLCDVSIDYIEPIVGAFRNDSVVRKLLCCIDDESAFPHEEVFFRALHEGLLLHIMHQCIPVFDGDALALLRRDLQPGGEKFVTPLCKKFVKNYEKLIERGGNAADDYVISVFLSELPSHVRSRMRKYQGSRGSRNSLMDVMNNAKAAERELRKRAIEFKDTVTNVAGPADYKLRPNPPRNLPSRPLPPSSANRVACVDEASSIESPSDHDTIVPCAVFSDDEHHDQKEGREVEDPFDIFCSLGTGTLIVTSCGNVSATDETHLVARDYEGIRSDIESPVGKPYNLTRTVDIKCGNEVLVSPPDSGNPVTLIRPDIALELIKQEAARGPFSLRGNGFKLSGVTGGQAIVAKTFIVMKVQLKPLGSQDHSLCSFIQALIAPGLSLEFLLGNNTLHSWNWRSFWERIP</sequence>
<dbReference type="AlphaFoldDB" id="C5LZ82"/>
<evidence type="ECO:0000313" key="3">
    <source>
        <dbReference type="Proteomes" id="UP000007800"/>
    </source>
</evidence>
<feature type="compositionally biased region" description="Pro residues" evidence="1">
    <location>
        <begin position="548"/>
        <end position="561"/>
    </location>
</feature>
<dbReference type="InParanoid" id="C5LZ82"/>
<evidence type="ECO:0000313" key="2">
    <source>
        <dbReference type="EMBL" id="EEQ97876.1"/>
    </source>
</evidence>
<dbReference type="EMBL" id="GG686856">
    <property type="protein sequence ID" value="EEQ97876.1"/>
    <property type="molecule type" value="Genomic_DNA"/>
</dbReference>
<dbReference type="GeneID" id="9037856"/>
<accession>C5LZ82</accession>
<proteinExistence type="predicted"/>
<gene>
    <name evidence="2" type="ORF">Pmar_PMAR025498</name>
</gene>
<protein>
    <submittedName>
        <fullName evidence="2">Uncharacterized protein</fullName>
    </submittedName>
</protein>
<organism evidence="3">
    <name type="scientific">Perkinsus marinus (strain ATCC 50983 / TXsc)</name>
    <dbReference type="NCBI Taxonomy" id="423536"/>
    <lineage>
        <taxon>Eukaryota</taxon>
        <taxon>Sar</taxon>
        <taxon>Alveolata</taxon>
        <taxon>Perkinsozoa</taxon>
        <taxon>Perkinsea</taxon>
        <taxon>Perkinsida</taxon>
        <taxon>Perkinsidae</taxon>
        <taxon>Perkinsus</taxon>
    </lineage>
</organism>
<evidence type="ECO:0000256" key="1">
    <source>
        <dbReference type="SAM" id="MobiDB-lite"/>
    </source>
</evidence>
<name>C5LZ82_PERM5</name>
<dbReference type="Proteomes" id="UP000007800">
    <property type="component" value="Unassembled WGS sequence"/>
</dbReference>
<keyword evidence="3" id="KW-1185">Reference proteome</keyword>
<feature type="region of interest" description="Disordered" evidence="1">
    <location>
        <begin position="215"/>
        <end position="241"/>
    </location>
</feature>
<feature type="compositionally biased region" description="Low complexity" evidence="1">
    <location>
        <begin position="1"/>
        <end position="15"/>
    </location>
</feature>
<reference evidence="2 3" key="1">
    <citation type="submission" date="2008-07" db="EMBL/GenBank/DDBJ databases">
        <authorList>
            <person name="El-Sayed N."/>
            <person name="Caler E."/>
            <person name="Inman J."/>
            <person name="Amedeo P."/>
            <person name="Hass B."/>
            <person name="Wortman J."/>
        </authorList>
    </citation>
    <scope>NUCLEOTIDE SEQUENCE [LARGE SCALE GENOMIC DNA]</scope>
    <source>
        <strain evidence="3">ATCC 50983 / TXsc</strain>
    </source>
</reference>